<dbReference type="Pfam" id="PF00172">
    <property type="entry name" value="Zn_clus"/>
    <property type="match status" value="1"/>
</dbReference>
<dbReference type="SMART" id="SM00066">
    <property type="entry name" value="GAL4"/>
    <property type="match status" value="1"/>
</dbReference>
<accession>A0A2J6STC0</accession>
<reference evidence="4 5" key="1">
    <citation type="submission" date="2016-04" db="EMBL/GenBank/DDBJ databases">
        <title>A degradative enzymes factory behind the ericoid mycorrhizal symbiosis.</title>
        <authorList>
            <consortium name="DOE Joint Genome Institute"/>
            <person name="Martino E."/>
            <person name="Morin E."/>
            <person name="Grelet G."/>
            <person name="Kuo A."/>
            <person name="Kohler A."/>
            <person name="Daghino S."/>
            <person name="Barry K."/>
            <person name="Choi C."/>
            <person name="Cichocki N."/>
            <person name="Clum A."/>
            <person name="Copeland A."/>
            <person name="Hainaut M."/>
            <person name="Haridas S."/>
            <person name="Labutti K."/>
            <person name="Lindquist E."/>
            <person name="Lipzen A."/>
            <person name="Khouja H.-R."/>
            <person name="Murat C."/>
            <person name="Ohm R."/>
            <person name="Olson A."/>
            <person name="Spatafora J."/>
            <person name="Veneault-Fourrey C."/>
            <person name="Henrissat B."/>
            <person name="Grigoriev I."/>
            <person name="Martin F."/>
            <person name="Perotto S."/>
        </authorList>
    </citation>
    <scope>NUCLEOTIDE SEQUENCE [LARGE SCALE GENOMIC DNA]</scope>
    <source>
        <strain evidence="4 5">E</strain>
    </source>
</reference>
<dbReference type="AlphaFoldDB" id="A0A2J6STC0"/>
<dbReference type="InterPro" id="IPR001138">
    <property type="entry name" value="Zn2Cys6_DnaBD"/>
</dbReference>
<dbReference type="GO" id="GO:0005634">
    <property type="term" value="C:nucleus"/>
    <property type="evidence" value="ECO:0007669"/>
    <property type="project" value="UniProtKB-SubCell"/>
</dbReference>
<proteinExistence type="predicted"/>
<sequence length="559" mass="62720">MSSGSRGPASRSKRACRSCRKRHLKCDEQESCSNCQKSDGRCEYDEHEGFMAKQWSPGEAGLSRVELQEALSLVQGAAQSSVTAANTFINETQATASQYIITNSPAFASPGYHYNTPSPSAAPPRQHSIYSPSLIGTSPSATFVPSPRVERSRRIGLNSDLFYLDKYCHVIGPWFDLFDQEKNFSLVVPHLSLEHPLLQLSSLACASRQHHLTSSSSVDTTLTYYDDALQMLTASLRDESTSSSAAVFASCLFLAHCEMIGASTQDWHLHISGTYSLIRTHGWHGRSGELGQACFWIYCRMDLLSSLATGEQTRLDTSLWIPNSPSLPEVWTIDTWANHAVFILAQVHNFLCKIRQTPTFGPSLFDEWQSLNNFIDSHEQNQPSIFRPLVSLPPSGDNPFPSNFYISEAVSAALQMFDVARLLHILSRPERSRSERIARFQAQGDIATVYIDRIIANSIINRHDVNWATAVQLLSSAGHALVGWRKRKALLECLIDIQSRTGWNTRDNVNGLLEWWGWAGLLIERGWEWRDVTEEIGEEYMPGQALMRMFEWNLPGRNS</sequence>
<dbReference type="InterPro" id="IPR036864">
    <property type="entry name" value="Zn2-C6_fun-type_DNA-bd_sf"/>
</dbReference>
<feature type="domain" description="Zn(2)-C6 fungal-type" evidence="3">
    <location>
        <begin position="15"/>
        <end position="44"/>
    </location>
</feature>
<dbReference type="GO" id="GO:0045944">
    <property type="term" value="P:positive regulation of transcription by RNA polymerase II"/>
    <property type="evidence" value="ECO:0007669"/>
    <property type="project" value="TreeGrafter"/>
</dbReference>
<dbReference type="PANTHER" id="PTHR37534">
    <property type="entry name" value="TRANSCRIPTIONAL ACTIVATOR PROTEIN UGA3"/>
    <property type="match status" value="1"/>
</dbReference>
<evidence type="ECO:0000313" key="5">
    <source>
        <dbReference type="Proteomes" id="UP000235371"/>
    </source>
</evidence>
<protein>
    <recommendedName>
        <fullName evidence="3">Zn(2)-C6 fungal-type domain-containing protein</fullName>
    </recommendedName>
</protein>
<dbReference type="SUPFAM" id="SSF57701">
    <property type="entry name" value="Zn2/Cys6 DNA-binding domain"/>
    <property type="match status" value="1"/>
</dbReference>
<organism evidence="4 5">
    <name type="scientific">Hyaloscypha bicolor E</name>
    <dbReference type="NCBI Taxonomy" id="1095630"/>
    <lineage>
        <taxon>Eukaryota</taxon>
        <taxon>Fungi</taxon>
        <taxon>Dikarya</taxon>
        <taxon>Ascomycota</taxon>
        <taxon>Pezizomycotina</taxon>
        <taxon>Leotiomycetes</taxon>
        <taxon>Helotiales</taxon>
        <taxon>Hyaloscyphaceae</taxon>
        <taxon>Hyaloscypha</taxon>
        <taxon>Hyaloscypha bicolor</taxon>
    </lineage>
</organism>
<gene>
    <name evidence="4" type="ORF">K444DRAFT_133250</name>
</gene>
<dbReference type="Gene3D" id="4.10.240.10">
    <property type="entry name" value="Zn(2)-C6 fungal-type DNA-binding domain"/>
    <property type="match status" value="1"/>
</dbReference>
<keyword evidence="2" id="KW-0539">Nucleus</keyword>
<dbReference type="GeneID" id="36578552"/>
<dbReference type="PANTHER" id="PTHR37534:SF5">
    <property type="entry name" value="C6 ZINC FINGER DOMAIN-CONTAINING PROTEIN"/>
    <property type="match status" value="1"/>
</dbReference>
<dbReference type="Pfam" id="PF11951">
    <property type="entry name" value="Fungal_trans_2"/>
    <property type="match status" value="1"/>
</dbReference>
<dbReference type="RefSeq" id="XP_024730893.1">
    <property type="nucleotide sequence ID" value="XM_024870470.1"/>
</dbReference>
<evidence type="ECO:0000256" key="1">
    <source>
        <dbReference type="ARBA" id="ARBA00004123"/>
    </source>
</evidence>
<evidence type="ECO:0000256" key="2">
    <source>
        <dbReference type="ARBA" id="ARBA00023242"/>
    </source>
</evidence>
<dbReference type="GO" id="GO:0000981">
    <property type="term" value="F:DNA-binding transcription factor activity, RNA polymerase II-specific"/>
    <property type="evidence" value="ECO:0007669"/>
    <property type="project" value="InterPro"/>
</dbReference>
<evidence type="ECO:0000313" key="4">
    <source>
        <dbReference type="EMBL" id="PMD53989.1"/>
    </source>
</evidence>
<dbReference type="CDD" id="cd00067">
    <property type="entry name" value="GAL4"/>
    <property type="match status" value="1"/>
</dbReference>
<dbReference type="Proteomes" id="UP000235371">
    <property type="component" value="Unassembled WGS sequence"/>
</dbReference>
<dbReference type="InterPro" id="IPR021858">
    <property type="entry name" value="Fun_TF"/>
</dbReference>
<dbReference type="InParanoid" id="A0A2J6STC0"/>
<dbReference type="EMBL" id="KZ613866">
    <property type="protein sequence ID" value="PMD53989.1"/>
    <property type="molecule type" value="Genomic_DNA"/>
</dbReference>
<dbReference type="GO" id="GO:0000976">
    <property type="term" value="F:transcription cis-regulatory region binding"/>
    <property type="evidence" value="ECO:0007669"/>
    <property type="project" value="TreeGrafter"/>
</dbReference>
<name>A0A2J6STC0_9HELO</name>
<dbReference type="PROSITE" id="PS00463">
    <property type="entry name" value="ZN2_CY6_FUNGAL_1"/>
    <property type="match status" value="1"/>
</dbReference>
<evidence type="ECO:0000259" key="3">
    <source>
        <dbReference type="PROSITE" id="PS50048"/>
    </source>
</evidence>
<dbReference type="GO" id="GO:0008270">
    <property type="term" value="F:zinc ion binding"/>
    <property type="evidence" value="ECO:0007669"/>
    <property type="project" value="InterPro"/>
</dbReference>
<dbReference type="CDD" id="cd12148">
    <property type="entry name" value="fungal_TF_MHR"/>
    <property type="match status" value="1"/>
</dbReference>
<dbReference type="OrthoDB" id="5319341at2759"/>
<comment type="subcellular location">
    <subcellularLocation>
        <location evidence="1">Nucleus</location>
    </subcellularLocation>
</comment>
<dbReference type="STRING" id="1095630.A0A2J6STC0"/>
<dbReference type="PROSITE" id="PS50048">
    <property type="entry name" value="ZN2_CY6_FUNGAL_2"/>
    <property type="match status" value="1"/>
</dbReference>
<keyword evidence="5" id="KW-1185">Reference proteome</keyword>